<comment type="similarity">
    <text evidence="2">Belongs to the glycosyl hydrolase 7 (cellulase C) family.</text>
</comment>
<evidence type="ECO:0000256" key="4">
    <source>
        <dbReference type="ARBA" id="ARBA00022729"/>
    </source>
</evidence>
<evidence type="ECO:0000313" key="12">
    <source>
        <dbReference type="Proteomes" id="UP001189429"/>
    </source>
</evidence>
<organism evidence="11 12">
    <name type="scientific">Prorocentrum cordatum</name>
    <dbReference type="NCBI Taxonomy" id="2364126"/>
    <lineage>
        <taxon>Eukaryota</taxon>
        <taxon>Sar</taxon>
        <taxon>Alveolata</taxon>
        <taxon>Dinophyceae</taxon>
        <taxon>Prorocentrales</taxon>
        <taxon>Prorocentraceae</taxon>
        <taxon>Prorocentrum</taxon>
    </lineage>
</organism>
<gene>
    <name evidence="11" type="ORF">PCOR1329_LOCUS234</name>
</gene>
<reference evidence="11" key="1">
    <citation type="submission" date="2023-10" db="EMBL/GenBank/DDBJ databases">
        <authorList>
            <person name="Chen Y."/>
            <person name="Shah S."/>
            <person name="Dougan E. K."/>
            <person name="Thang M."/>
            <person name="Chan C."/>
        </authorList>
    </citation>
    <scope>NUCLEOTIDE SEQUENCE [LARGE SCALE GENOMIC DNA]</scope>
</reference>
<keyword evidence="7" id="KW-0119">Carbohydrate metabolism</keyword>
<name>A0ABN9PB40_9DINO</name>
<comment type="caution">
    <text evidence="11">The sequence shown here is derived from an EMBL/GenBank/DDBJ whole genome shotgun (WGS) entry which is preliminary data.</text>
</comment>
<feature type="chain" id="PRO_5045194211" description="cellulose 1,4-beta-cellobiosidase (non-reducing end)" evidence="10">
    <location>
        <begin position="26"/>
        <end position="776"/>
    </location>
</feature>
<dbReference type="Gene3D" id="2.70.100.10">
    <property type="entry name" value="Glycoside hydrolase, family 7, domain"/>
    <property type="match status" value="2"/>
</dbReference>
<feature type="signal peptide" evidence="10">
    <location>
        <begin position="1"/>
        <end position="25"/>
    </location>
</feature>
<keyword evidence="5" id="KW-0378">Hydrolase</keyword>
<dbReference type="EMBL" id="CAUYUJ010000029">
    <property type="protein sequence ID" value="CAK0788299.1"/>
    <property type="molecule type" value="Genomic_DNA"/>
</dbReference>
<dbReference type="InterPro" id="IPR013320">
    <property type="entry name" value="ConA-like_dom_sf"/>
</dbReference>
<dbReference type="InterPro" id="IPR037019">
    <property type="entry name" value="Glyco_hydro_7_sf"/>
</dbReference>
<evidence type="ECO:0000256" key="1">
    <source>
        <dbReference type="ARBA" id="ARBA00001641"/>
    </source>
</evidence>
<evidence type="ECO:0000313" key="11">
    <source>
        <dbReference type="EMBL" id="CAK0788299.1"/>
    </source>
</evidence>
<evidence type="ECO:0000256" key="5">
    <source>
        <dbReference type="ARBA" id="ARBA00022801"/>
    </source>
</evidence>
<proteinExistence type="inferred from homology"/>
<evidence type="ECO:0000256" key="2">
    <source>
        <dbReference type="ARBA" id="ARBA00006044"/>
    </source>
</evidence>
<accession>A0ABN9PB40</accession>
<keyword evidence="8" id="KW-0326">Glycosidase</keyword>
<dbReference type="InterPro" id="IPR001722">
    <property type="entry name" value="Glyco_hydro_7"/>
</dbReference>
<evidence type="ECO:0000256" key="3">
    <source>
        <dbReference type="ARBA" id="ARBA00012561"/>
    </source>
</evidence>
<keyword evidence="12" id="KW-1185">Reference proteome</keyword>
<comment type="catalytic activity">
    <reaction evidence="1">
        <text>Hydrolysis of (1-&gt;4)-beta-D-glucosidic linkages in cellulose and cellotetraose, releasing cellobiose from the non-reducing ends of the chains.</text>
        <dbReference type="EC" id="3.2.1.91"/>
    </reaction>
</comment>
<evidence type="ECO:0000256" key="9">
    <source>
        <dbReference type="ARBA" id="ARBA00023326"/>
    </source>
</evidence>
<dbReference type="Proteomes" id="UP001189429">
    <property type="component" value="Unassembled WGS sequence"/>
</dbReference>
<dbReference type="SUPFAM" id="SSF49899">
    <property type="entry name" value="Concanavalin A-like lectins/glucanases"/>
    <property type="match status" value="2"/>
</dbReference>
<keyword evidence="4 10" id="KW-0732">Signal</keyword>
<keyword evidence="9" id="KW-0624">Polysaccharide degradation</keyword>
<dbReference type="PRINTS" id="PR00734">
    <property type="entry name" value="GLHYDRLASE7"/>
</dbReference>
<sequence>MRAQLSPTTFLGVCCACLTFGGHSASPECPGEFDMLGYGKVQLVPTGWVGSNFVPVDVARGGTLVAHMDARAYFADECTAGKYDNKQYLALDLLGKVLSYSVDLSGAGCGCNAAFYLTSMRQNAAPSQCSDHYCDANNVCGESCAEIDVQEANQLAWHSTLHTATDASGVGGGYGGGDSWTGPRDWGSAEYGAGARCVDTARPFQVEAAFPVDDKGSLVAMEVTLSQQGKPCNVSVRLGSYDGMAELSRALEAGMTPIVSYWSANDMLWMDGKGADGQGPCAVDDVKACSETVTFHNFSVAPIAVPPPRVMHSQSNASSGPVASTAAAPKARAAVACPGEFDMPGYGSVQLVPTGWADPEGLKPVDVTGRGELVARMDGRAYFADECTAGKYDNKQYLALDLLGKVLSYSVDLSGAGCGCNAAFYLTSMRQNAAPSQCSDHYCDANNVCGESCAEIDVQEANQLAWHSTLHTATDASGVGGGYGGGDSWTGPRDWGSAEYGAGARCVDTARPFQVEAAFPVDGKGSLVAMEVTLSQQGKPCNVSVRLGSYDGMAELSRALEAGMTPIVSYWSANDMLWMDGKGADGQGPCAVDDVKACSETVTFHNFSVAPISVEPATIVGAEPTPAGTGGGSSDDRSECAETYDENCASVQCCKSAGMQCYVKNEWWAACKEACVPGSRDDRDPEWARDPWSCAALGLRAPAASSGASGSNASSSRQRGEKTLARGKVVVKAWAEDLLPELESGSEVTLLVGGHEVQAEVLVTGPAVSVRHALVE</sequence>
<evidence type="ECO:0000256" key="10">
    <source>
        <dbReference type="SAM" id="SignalP"/>
    </source>
</evidence>
<evidence type="ECO:0000256" key="8">
    <source>
        <dbReference type="ARBA" id="ARBA00023295"/>
    </source>
</evidence>
<protein>
    <recommendedName>
        <fullName evidence="3">cellulose 1,4-beta-cellobiosidase (non-reducing end)</fullName>
        <ecNumber evidence="3">3.2.1.91</ecNumber>
    </recommendedName>
</protein>
<keyword evidence="6" id="KW-0136">Cellulose degradation</keyword>
<dbReference type="PANTHER" id="PTHR33753:SF2">
    <property type="entry name" value="GLYCOSIDE HYDROLASE FAMILY 7 PROTEIN"/>
    <property type="match status" value="1"/>
</dbReference>
<evidence type="ECO:0000256" key="7">
    <source>
        <dbReference type="ARBA" id="ARBA00023277"/>
    </source>
</evidence>
<evidence type="ECO:0000256" key="6">
    <source>
        <dbReference type="ARBA" id="ARBA00023001"/>
    </source>
</evidence>
<dbReference type="PANTHER" id="PTHR33753">
    <property type="entry name" value="1,4-BETA-D-GLUCAN CELLOBIOHYDROLASE B"/>
    <property type="match status" value="1"/>
</dbReference>
<dbReference type="EC" id="3.2.1.91" evidence="3"/>